<keyword evidence="2" id="KW-0812">Transmembrane</keyword>
<dbReference type="PANTHER" id="PTHR34064">
    <property type="entry name" value="OS04G0672300 PROTEIN"/>
    <property type="match status" value="1"/>
</dbReference>
<feature type="transmembrane region" description="Helical" evidence="2">
    <location>
        <begin position="241"/>
        <end position="257"/>
    </location>
</feature>
<dbReference type="Proteomes" id="UP001055439">
    <property type="component" value="Chromosome 8"/>
</dbReference>
<feature type="compositionally biased region" description="Basic and acidic residues" evidence="1">
    <location>
        <begin position="139"/>
        <end position="155"/>
    </location>
</feature>
<dbReference type="PANTHER" id="PTHR34064:SF3">
    <property type="entry name" value="OS04G0672300 PROTEIN"/>
    <property type="match status" value="1"/>
</dbReference>
<organism evidence="3 4">
    <name type="scientific">Musa troglodytarum</name>
    <name type="common">fe'i banana</name>
    <dbReference type="NCBI Taxonomy" id="320322"/>
    <lineage>
        <taxon>Eukaryota</taxon>
        <taxon>Viridiplantae</taxon>
        <taxon>Streptophyta</taxon>
        <taxon>Embryophyta</taxon>
        <taxon>Tracheophyta</taxon>
        <taxon>Spermatophyta</taxon>
        <taxon>Magnoliopsida</taxon>
        <taxon>Liliopsida</taxon>
        <taxon>Zingiberales</taxon>
        <taxon>Musaceae</taxon>
        <taxon>Musa</taxon>
    </lineage>
</organism>
<sequence length="350" mass="38584">MTTCVHIEQELFVLGRKETEAGPFLSDFRSNPDLPDGQNPALGEYSYRYFNQLLFHCILLYPLPTCYHCFDSSTKSSYELASIRELKPDTSERKTFDCFVAVDIDEISQHLVANTKDHSSSSPRLMKKIPSRKGSHGSGVEKEKSKTVAGEEHHGAGGPGWAEKSPLAVHVAIEGEAVGLPRAMAPTPDGARWRRVGARRPTSRWLDPSGLVIVFATLSCMGTLILLYLTLSMGMMKSDTWFAFLNALHFGLFYSSAGSQSLVVPDLVGNACCGRMASRNSNFSSSQLARDLLVEGGFMFTPATLIEHRSSEAQFHTLDWKSQEQQAFGTKNDRHFPAARSPLQFVPSAA</sequence>
<evidence type="ECO:0000256" key="1">
    <source>
        <dbReference type="SAM" id="MobiDB-lite"/>
    </source>
</evidence>
<keyword evidence="2" id="KW-1133">Transmembrane helix</keyword>
<feature type="region of interest" description="Disordered" evidence="1">
    <location>
        <begin position="114"/>
        <end position="163"/>
    </location>
</feature>
<proteinExistence type="predicted"/>
<keyword evidence="2" id="KW-0472">Membrane</keyword>
<feature type="compositionally biased region" description="Basic residues" evidence="1">
    <location>
        <begin position="125"/>
        <end position="135"/>
    </location>
</feature>
<protein>
    <submittedName>
        <fullName evidence="3">Uncharacterized protein</fullName>
    </submittedName>
</protein>
<accession>A0A9E7KSD6</accession>
<name>A0A9E7KSD6_9LILI</name>
<dbReference type="OrthoDB" id="683938at2759"/>
<reference evidence="3" key="1">
    <citation type="submission" date="2022-05" db="EMBL/GenBank/DDBJ databases">
        <title>The Musa troglodytarum L. genome provides insights into the mechanism of non-climacteric behaviour and enrichment of carotenoids.</title>
        <authorList>
            <person name="Wang J."/>
        </authorList>
    </citation>
    <scope>NUCLEOTIDE SEQUENCE</scope>
    <source>
        <tissue evidence="3">Leaf</tissue>
    </source>
</reference>
<evidence type="ECO:0000313" key="4">
    <source>
        <dbReference type="Proteomes" id="UP001055439"/>
    </source>
</evidence>
<keyword evidence="4" id="KW-1185">Reference proteome</keyword>
<dbReference type="EMBL" id="CP097510">
    <property type="protein sequence ID" value="URE27711.1"/>
    <property type="molecule type" value="Genomic_DNA"/>
</dbReference>
<gene>
    <name evidence="3" type="ORF">MUK42_33340</name>
</gene>
<dbReference type="AlphaFoldDB" id="A0A9E7KSD6"/>
<evidence type="ECO:0000256" key="2">
    <source>
        <dbReference type="SAM" id="Phobius"/>
    </source>
</evidence>
<evidence type="ECO:0000313" key="3">
    <source>
        <dbReference type="EMBL" id="URE27711.1"/>
    </source>
</evidence>
<feature type="transmembrane region" description="Helical" evidence="2">
    <location>
        <begin position="209"/>
        <end position="229"/>
    </location>
</feature>